<evidence type="ECO:0000256" key="1">
    <source>
        <dbReference type="SAM" id="SignalP"/>
    </source>
</evidence>
<name>A0A016EF50_BACFG</name>
<dbReference type="AlphaFoldDB" id="A0A016EF50"/>
<reference evidence="2 3" key="1">
    <citation type="submission" date="2014-02" db="EMBL/GenBank/DDBJ databases">
        <authorList>
            <person name="Sears C."/>
            <person name="Carroll K."/>
            <person name="Sack B.R."/>
            <person name="Qadri F."/>
            <person name="Myers L.L."/>
            <person name="Chung G.-T."/>
            <person name="Escheverria P."/>
            <person name="Fraser C.M."/>
            <person name="Sadzewicz L."/>
            <person name="Shefchek K.A."/>
            <person name="Tallon L."/>
            <person name="Das S.P."/>
            <person name="Daugherty S."/>
            <person name="Mongodin E.F."/>
        </authorList>
    </citation>
    <scope>NUCLEOTIDE SEQUENCE [LARGE SCALE GENOMIC DNA]</scope>
    <source>
        <strain evidence="2 3">3976T8</strain>
    </source>
</reference>
<dbReference type="Gene3D" id="2.60.40.2620">
    <property type="entry name" value="Fimbrillin-like"/>
    <property type="match status" value="1"/>
</dbReference>
<organism evidence="2 3">
    <name type="scientific">Bacteroides fragilis str. 3976T8</name>
    <dbReference type="NCBI Taxonomy" id="1339314"/>
    <lineage>
        <taxon>Bacteria</taxon>
        <taxon>Pseudomonadati</taxon>
        <taxon>Bacteroidota</taxon>
        <taxon>Bacteroidia</taxon>
        <taxon>Bacteroidales</taxon>
        <taxon>Bacteroidaceae</taxon>
        <taxon>Bacteroides</taxon>
    </lineage>
</organism>
<accession>A0A016EF50</accession>
<dbReference type="PROSITE" id="PS51257">
    <property type="entry name" value="PROKAR_LIPOPROTEIN"/>
    <property type="match status" value="1"/>
</dbReference>
<dbReference type="InterPro" id="IPR042278">
    <property type="entry name" value="Mfa-like_1_N"/>
</dbReference>
<keyword evidence="1" id="KW-0732">Signal</keyword>
<protein>
    <submittedName>
        <fullName evidence="2">Putative lipoprotein</fullName>
    </submittedName>
</protein>
<dbReference type="RefSeq" id="WP_032597412.1">
    <property type="nucleotide sequence ID" value="NZ_JGDS01000015.1"/>
</dbReference>
<evidence type="ECO:0000313" key="3">
    <source>
        <dbReference type="Proteomes" id="UP000020938"/>
    </source>
</evidence>
<dbReference type="PATRIC" id="fig|1339314.3.peg.140"/>
<comment type="caution">
    <text evidence="2">The sequence shown here is derived from an EMBL/GenBank/DDBJ whole genome shotgun (WGS) entry which is preliminary data.</text>
</comment>
<sequence length="780" mass="83276">MKNKITILLSGLLAAAAFSGCTAEGDMPSAQPLTAIRAVNAGLSGVSSRSQVGGIADDGSLVMQWSPGDRIGVFGASQSNVCFTSANETAADETTFSDTGTFSGTPSTAYYPYTEGAADAAAVPVNIPAVQTYSDVTSVAAYDFKASSSAERQSDGSYRMRFRSMVTLLRLQIDLSAVSGLAADETLLSIRMTAGTGSLSGAFTCDLNNPDAGLTPVDAAATLTVDMAGRPALSRQVTAYAVAAPGCTVGTKLDFVITTDRHVATFTATLLGTMEGGAFYDVPLNATVLANNGAVIKDVDEPDEPAEETANCYMITTAGEHSFYARQIGNGDKGIIPGAGFHVTSSKINPKSTKVLWQDTQGFIDEGSVRLADDGRVYYTATGNTGNALIAVYSGDDCTGDILWSWHIWGTGDTLPQDNVITTKSGSSFTIMDRNLGAFLSTEDERLQTVRTDEAERKVCSYMLYQWGRKDPIPNSDVYYVDGVATNIASSYPVWQPATLTEATIAASVLRPGYIINKPAAGDCSSWLGEDNRLLWGDSSQKTVTDGGWTDVKTIYDPSPVGYRVANSATFTRFITPDRTDIQMKGVTGFRTIDGVTVPNLTYDYIQCIVSTEMSGTTERWLPKGIHRNRIGFACNTSDNKSKIFGYGIYFRQTGDDTEGGYYPMGGCRFPNPSGKRSDYALNSYLWLSTSDINDYSAMSMHLYHFYWLTGSGNYTEPDKGLSGTGYNAGVVGMVKTKYSSYNLNAYGVRCVRDGSASGSTGGNSYDSSYTDKGVGFGVE</sequence>
<feature type="chain" id="PRO_5001484836" evidence="1">
    <location>
        <begin position="24"/>
        <end position="780"/>
    </location>
</feature>
<dbReference type="Proteomes" id="UP000020938">
    <property type="component" value="Unassembled WGS sequence"/>
</dbReference>
<dbReference type="EMBL" id="JGDS01000015">
    <property type="protein sequence ID" value="EXZ75706.1"/>
    <property type="molecule type" value="Genomic_DNA"/>
</dbReference>
<keyword evidence="2" id="KW-0449">Lipoprotein</keyword>
<evidence type="ECO:0000313" key="2">
    <source>
        <dbReference type="EMBL" id="EXZ75706.1"/>
    </source>
</evidence>
<dbReference type="CDD" id="cd13120">
    <property type="entry name" value="BF2867_like_N"/>
    <property type="match status" value="1"/>
</dbReference>
<proteinExistence type="predicted"/>
<gene>
    <name evidence="2" type="ORF">M123_4822</name>
</gene>
<feature type="signal peptide" evidence="1">
    <location>
        <begin position="1"/>
        <end position="23"/>
    </location>
</feature>